<accession>A0ABQ9QJQ9</accession>
<dbReference type="Proteomes" id="UP001227543">
    <property type="component" value="Unassembled WGS sequence"/>
</dbReference>
<feature type="compositionally biased region" description="Low complexity" evidence="1">
    <location>
        <begin position="72"/>
        <end position="89"/>
    </location>
</feature>
<protein>
    <submittedName>
        <fullName evidence="2">Uncharacterized protein</fullName>
    </submittedName>
</protein>
<keyword evidence="3" id="KW-1185">Reference proteome</keyword>
<reference evidence="2 3" key="1">
    <citation type="submission" date="2016-10" db="EMBL/GenBank/DDBJ databases">
        <title>The genome sequence of Colletotrichum fioriniae PJ7.</title>
        <authorList>
            <person name="Baroncelli R."/>
        </authorList>
    </citation>
    <scope>NUCLEOTIDE SEQUENCE [LARGE SCALE GENOMIC DNA]</scope>
    <source>
        <strain evidence="2 3">Tom-12</strain>
    </source>
</reference>
<feature type="compositionally biased region" description="Pro residues" evidence="1">
    <location>
        <begin position="1"/>
        <end position="11"/>
    </location>
</feature>
<evidence type="ECO:0000256" key="1">
    <source>
        <dbReference type="SAM" id="MobiDB-lite"/>
    </source>
</evidence>
<feature type="region of interest" description="Disordered" evidence="1">
    <location>
        <begin position="1"/>
        <end position="25"/>
    </location>
</feature>
<evidence type="ECO:0000313" key="2">
    <source>
        <dbReference type="EMBL" id="KAK1474075.1"/>
    </source>
</evidence>
<dbReference type="EMBL" id="MLFU01000191">
    <property type="protein sequence ID" value="KAK1474075.1"/>
    <property type="molecule type" value="Genomic_DNA"/>
</dbReference>
<feature type="region of interest" description="Disordered" evidence="1">
    <location>
        <begin position="72"/>
        <end position="95"/>
    </location>
</feature>
<organism evidence="2 3">
    <name type="scientific">Colletotrichum tamarilloi</name>
    <dbReference type="NCBI Taxonomy" id="1209934"/>
    <lineage>
        <taxon>Eukaryota</taxon>
        <taxon>Fungi</taxon>
        <taxon>Dikarya</taxon>
        <taxon>Ascomycota</taxon>
        <taxon>Pezizomycotina</taxon>
        <taxon>Sordariomycetes</taxon>
        <taxon>Hypocreomycetidae</taxon>
        <taxon>Glomerellales</taxon>
        <taxon>Glomerellaceae</taxon>
        <taxon>Colletotrichum</taxon>
        <taxon>Colletotrichum acutatum species complex</taxon>
    </lineage>
</organism>
<dbReference type="GeneID" id="85416250"/>
<evidence type="ECO:0000313" key="3">
    <source>
        <dbReference type="Proteomes" id="UP001227543"/>
    </source>
</evidence>
<dbReference type="RefSeq" id="XP_060373410.1">
    <property type="nucleotide sequence ID" value="XM_060532012.1"/>
</dbReference>
<proteinExistence type="predicted"/>
<name>A0ABQ9QJQ9_9PEZI</name>
<gene>
    <name evidence="2" type="ORF">CTAM01_16019</name>
</gene>
<comment type="caution">
    <text evidence="2">The sequence shown here is derived from an EMBL/GenBank/DDBJ whole genome shotgun (WGS) entry which is preliminary data.</text>
</comment>
<sequence length="95" mass="10626">MPAPANQPPNHPTTQPVSQAAAHPSYLLGPGWHPSRFRPLFVMKEGLESSIQAVRGDWSGTWTIQRRINSSRPPYESYPSFSRFPSPYSLESTSD</sequence>